<protein>
    <submittedName>
        <fullName evidence="1">Uncharacterized protein</fullName>
    </submittedName>
</protein>
<dbReference type="EMBL" id="QXHD01000004">
    <property type="protein sequence ID" value="NEZ60822.1"/>
    <property type="molecule type" value="Genomic_DNA"/>
</dbReference>
<dbReference type="Proteomes" id="UP000481033">
    <property type="component" value="Unassembled WGS sequence"/>
</dbReference>
<organism evidence="1 2">
    <name type="scientific">Adonisia turfae CCMR0081</name>
    <dbReference type="NCBI Taxonomy" id="2292702"/>
    <lineage>
        <taxon>Bacteria</taxon>
        <taxon>Bacillati</taxon>
        <taxon>Cyanobacteriota</taxon>
        <taxon>Adonisia</taxon>
        <taxon>Adonisia turfae</taxon>
    </lineage>
</organism>
<gene>
    <name evidence="1" type="ORF">DXZ20_35340</name>
</gene>
<sequence>MFNWQQVRPDRRSFSGKIREEIGKIEVWSTSSSRTIFKLMPDTTKNYPQAWSRYVAQTSEPGNILPVELADNFGQLARWSARFRLAKSFKALDLGDGYANADTPQLYSAITRIFFVYSTFETYCRIIGLNPSKESQLQSLQNSQSQYKVIKRIRELDPNNALPEFLFQHLTGNNLKQMMSDFQNGQTVNVSFLARCIRHVFAHGILAANSTQLSPKRFNQISQVISDFLLNCMDQDFDNRTPQTT</sequence>
<keyword evidence="2" id="KW-1185">Reference proteome</keyword>
<reference evidence="1 2" key="1">
    <citation type="journal article" date="2020" name="Microb. Ecol.">
        <title>Ecogenomics of the Marine Benthic Filamentous Cyanobacterium Adonisia.</title>
        <authorList>
            <person name="Walter J.M."/>
            <person name="Coutinho F.H."/>
            <person name="Leomil L."/>
            <person name="Hargreaves P.I."/>
            <person name="Campeao M.E."/>
            <person name="Vieira V.V."/>
            <person name="Silva B.S."/>
            <person name="Fistarol G.O."/>
            <person name="Salomon P.S."/>
            <person name="Sawabe T."/>
            <person name="Mino S."/>
            <person name="Hosokawa M."/>
            <person name="Miyashita H."/>
            <person name="Maruyama F."/>
            <person name="van Verk M.C."/>
            <person name="Dutilh B.E."/>
            <person name="Thompson C.C."/>
            <person name="Thompson F.L."/>
        </authorList>
    </citation>
    <scope>NUCLEOTIDE SEQUENCE [LARGE SCALE GENOMIC DNA]</scope>
    <source>
        <strain evidence="1 2">CCMR0081</strain>
    </source>
</reference>
<accession>A0A6M0RYN4</accession>
<proteinExistence type="predicted"/>
<name>A0A6M0RYN4_9CYAN</name>
<evidence type="ECO:0000313" key="1">
    <source>
        <dbReference type="EMBL" id="NEZ60822.1"/>
    </source>
</evidence>
<dbReference type="AlphaFoldDB" id="A0A6M0RYN4"/>
<evidence type="ECO:0000313" key="2">
    <source>
        <dbReference type="Proteomes" id="UP000481033"/>
    </source>
</evidence>
<comment type="caution">
    <text evidence="1">The sequence shown here is derived from an EMBL/GenBank/DDBJ whole genome shotgun (WGS) entry which is preliminary data.</text>
</comment>